<evidence type="ECO:0000256" key="1">
    <source>
        <dbReference type="SAM" id="Phobius"/>
    </source>
</evidence>
<organism evidence="2 3">
    <name type="scientific">Nonomuraea diastatica</name>
    <dbReference type="NCBI Taxonomy" id="1848329"/>
    <lineage>
        <taxon>Bacteria</taxon>
        <taxon>Bacillati</taxon>
        <taxon>Actinomycetota</taxon>
        <taxon>Actinomycetes</taxon>
        <taxon>Streptosporangiales</taxon>
        <taxon>Streptosporangiaceae</taxon>
        <taxon>Nonomuraea</taxon>
    </lineage>
</organism>
<gene>
    <name evidence="2" type="ORF">E1294_34310</name>
</gene>
<evidence type="ECO:0008006" key="4">
    <source>
        <dbReference type="Google" id="ProtNLM"/>
    </source>
</evidence>
<feature type="transmembrane region" description="Helical" evidence="1">
    <location>
        <begin position="20"/>
        <end position="41"/>
    </location>
</feature>
<dbReference type="EMBL" id="SMKP01000124">
    <property type="protein sequence ID" value="TDD15493.1"/>
    <property type="molecule type" value="Genomic_DNA"/>
</dbReference>
<protein>
    <recommendedName>
        <fullName evidence="4">ABC transporter permease</fullName>
    </recommendedName>
</protein>
<evidence type="ECO:0000313" key="2">
    <source>
        <dbReference type="EMBL" id="TDD15493.1"/>
    </source>
</evidence>
<keyword evidence="1" id="KW-0812">Transmembrane</keyword>
<sequence length="68" mass="7722">MNACTGTGHLVRLYLRRDRITATGWTLFLALLVAGMLPYYGGIFTTEEARLTPEPRRSPGVPNWWARE</sequence>
<keyword evidence="1" id="KW-0472">Membrane</keyword>
<accession>A0A4R4WGQ6</accession>
<name>A0A4R4WGQ6_9ACTN</name>
<keyword evidence="3" id="KW-1185">Reference proteome</keyword>
<reference evidence="2 3" key="1">
    <citation type="submission" date="2019-03" db="EMBL/GenBank/DDBJ databases">
        <title>Draft genome sequences of novel Actinobacteria.</title>
        <authorList>
            <person name="Sahin N."/>
            <person name="Ay H."/>
            <person name="Saygin H."/>
        </authorList>
    </citation>
    <scope>NUCLEOTIDE SEQUENCE [LARGE SCALE GENOMIC DNA]</scope>
    <source>
        <strain evidence="2 3">KC712</strain>
    </source>
</reference>
<evidence type="ECO:0000313" key="3">
    <source>
        <dbReference type="Proteomes" id="UP000294543"/>
    </source>
</evidence>
<dbReference type="OrthoDB" id="2014935at2"/>
<comment type="caution">
    <text evidence="2">The sequence shown here is derived from an EMBL/GenBank/DDBJ whole genome shotgun (WGS) entry which is preliminary data.</text>
</comment>
<dbReference type="Proteomes" id="UP000294543">
    <property type="component" value="Unassembled WGS sequence"/>
</dbReference>
<proteinExistence type="predicted"/>
<dbReference type="AlphaFoldDB" id="A0A4R4WGQ6"/>
<keyword evidence="1" id="KW-1133">Transmembrane helix</keyword>
<dbReference type="RefSeq" id="WP_132515132.1">
    <property type="nucleotide sequence ID" value="NZ_SMKP01000124.1"/>
</dbReference>